<dbReference type="PROSITE" id="PS51318">
    <property type="entry name" value="TAT"/>
    <property type="match status" value="1"/>
</dbReference>
<dbReference type="InterPro" id="IPR006311">
    <property type="entry name" value="TAT_signal"/>
</dbReference>
<gene>
    <name evidence="5" type="ORF">G5B40_06315</name>
</gene>
<dbReference type="GO" id="GO:0015833">
    <property type="term" value="P:peptide transport"/>
    <property type="evidence" value="ECO:0007669"/>
    <property type="project" value="TreeGrafter"/>
</dbReference>
<dbReference type="GO" id="GO:1904680">
    <property type="term" value="F:peptide transmembrane transporter activity"/>
    <property type="evidence" value="ECO:0007669"/>
    <property type="project" value="TreeGrafter"/>
</dbReference>
<dbReference type="Pfam" id="PF00496">
    <property type="entry name" value="SBP_bac_5"/>
    <property type="match status" value="1"/>
</dbReference>
<evidence type="ECO:0000256" key="2">
    <source>
        <dbReference type="ARBA" id="ARBA00005695"/>
    </source>
</evidence>
<keyword evidence="3" id="KW-0732">Signal</keyword>
<dbReference type="Proteomes" id="UP000503336">
    <property type="component" value="Chromosome"/>
</dbReference>
<dbReference type="PANTHER" id="PTHR30290">
    <property type="entry name" value="PERIPLASMIC BINDING COMPONENT OF ABC TRANSPORTER"/>
    <property type="match status" value="1"/>
</dbReference>
<dbReference type="InterPro" id="IPR000914">
    <property type="entry name" value="SBP_5_dom"/>
</dbReference>
<accession>A0A7L5BU56</accession>
<evidence type="ECO:0000313" key="6">
    <source>
        <dbReference type="Proteomes" id="UP000503336"/>
    </source>
</evidence>
<dbReference type="SUPFAM" id="SSF53850">
    <property type="entry name" value="Periplasmic binding protein-like II"/>
    <property type="match status" value="1"/>
</dbReference>
<protein>
    <recommendedName>
        <fullName evidence="4">Solute-binding protein family 5 domain-containing protein</fullName>
    </recommendedName>
</protein>
<feature type="domain" description="Solute-binding protein family 5" evidence="4">
    <location>
        <begin position="83"/>
        <end position="423"/>
    </location>
</feature>
<dbReference type="GO" id="GO:0030288">
    <property type="term" value="C:outer membrane-bounded periplasmic space"/>
    <property type="evidence" value="ECO:0007669"/>
    <property type="project" value="UniProtKB-ARBA"/>
</dbReference>
<evidence type="ECO:0000313" key="5">
    <source>
        <dbReference type="EMBL" id="QIE55102.1"/>
    </source>
</evidence>
<sequence>MMLYPYATRRQFLIGSTALVGAGLAISQSPARAQTAKFGGVLTCAINETVDAFDPLATAATIVRTMHSHLFESLYTYDSKFGLIPELATGYDVTEDGNTWTFTLLDGVKFHDGSTMVAEDVVASWNRFMKKARLASSIGGKVEKVYAPDSGTVVFQFSSNPGPFLEKLSQPHAAFKIYPAAIVEAAGDEALADDQFVGTGPFRMKEWRRGEALVMERFPDYRVDDRYDGPDGLGGRRTAYVDELVWTFISEPGTQEAGLRSGRFDIADSVPPEQRLSIEGTEGFAGTTLKPLNWLNIMVNHHNPPMDDLRIRRAVQIGVDRELIMLGTIGDPELIRLSPSLAFEEQVWANDAGAEYYKNDKEEARRLIAEAGYDNQEIVLMTTRTLDSLYKSAVIYQQELQSIGLNVRLEVLDWAALLAHVQGEDLRPKWHLSSMEHSVRYDPSGWDTNFRSDKWTPYANPEMDGLLDEIATLREFEPRYEAFKDVQQIFYDDVVNIKLGDYFGWHARRSYVMGYKSFNGSVFWDVWLDK</sequence>
<name>A0A7L5BU56_9RHOB</name>
<dbReference type="PIRSF" id="PIRSF002741">
    <property type="entry name" value="MppA"/>
    <property type="match status" value="1"/>
</dbReference>
<dbReference type="Gene3D" id="3.40.190.10">
    <property type="entry name" value="Periplasmic binding protein-like II"/>
    <property type="match status" value="1"/>
</dbReference>
<evidence type="ECO:0000259" key="4">
    <source>
        <dbReference type="Pfam" id="PF00496"/>
    </source>
</evidence>
<proteinExistence type="inferred from homology"/>
<dbReference type="GO" id="GO:0043190">
    <property type="term" value="C:ATP-binding cassette (ABC) transporter complex"/>
    <property type="evidence" value="ECO:0007669"/>
    <property type="project" value="InterPro"/>
</dbReference>
<dbReference type="InterPro" id="IPR039424">
    <property type="entry name" value="SBP_5"/>
</dbReference>
<keyword evidence="6" id="KW-1185">Reference proteome</keyword>
<evidence type="ECO:0000256" key="3">
    <source>
        <dbReference type="ARBA" id="ARBA00022729"/>
    </source>
</evidence>
<organism evidence="5 6">
    <name type="scientific">Pikeienuella piscinae</name>
    <dbReference type="NCBI Taxonomy" id="2748098"/>
    <lineage>
        <taxon>Bacteria</taxon>
        <taxon>Pseudomonadati</taxon>
        <taxon>Pseudomonadota</taxon>
        <taxon>Alphaproteobacteria</taxon>
        <taxon>Rhodobacterales</taxon>
        <taxon>Paracoccaceae</taxon>
        <taxon>Pikeienuella</taxon>
    </lineage>
</organism>
<reference evidence="5 6" key="1">
    <citation type="submission" date="2020-02" db="EMBL/GenBank/DDBJ databases">
        <title>complete genome sequence of Rhodobacteraceae bacterium.</title>
        <authorList>
            <person name="Park J."/>
            <person name="Kim Y.-S."/>
            <person name="Kim K.-H."/>
        </authorList>
    </citation>
    <scope>NUCLEOTIDE SEQUENCE [LARGE SCALE GENOMIC DNA]</scope>
    <source>
        <strain evidence="5 6">RR4-56</strain>
    </source>
</reference>
<comment type="similarity">
    <text evidence="2">Belongs to the bacterial solute-binding protein 5 family.</text>
</comment>
<dbReference type="KEGG" id="hdh:G5B40_06315"/>
<evidence type="ECO:0000256" key="1">
    <source>
        <dbReference type="ARBA" id="ARBA00004418"/>
    </source>
</evidence>
<dbReference type="RefSeq" id="WP_165096446.1">
    <property type="nucleotide sequence ID" value="NZ_CP049056.1"/>
</dbReference>
<dbReference type="Gene3D" id="3.10.105.10">
    <property type="entry name" value="Dipeptide-binding Protein, Domain 3"/>
    <property type="match status" value="1"/>
</dbReference>
<comment type="subcellular location">
    <subcellularLocation>
        <location evidence="1">Periplasm</location>
    </subcellularLocation>
</comment>
<dbReference type="InterPro" id="IPR030678">
    <property type="entry name" value="Peptide/Ni-bd"/>
</dbReference>
<dbReference type="AlphaFoldDB" id="A0A7L5BU56"/>
<dbReference type="EMBL" id="CP049056">
    <property type="protein sequence ID" value="QIE55102.1"/>
    <property type="molecule type" value="Genomic_DNA"/>
</dbReference>
<dbReference type="PANTHER" id="PTHR30290:SF38">
    <property type="entry name" value="D,D-DIPEPTIDE-BINDING PERIPLASMIC PROTEIN DDPA-RELATED"/>
    <property type="match status" value="1"/>
</dbReference>